<gene>
    <name evidence="4" type="ORF">BJY16_002225</name>
</gene>
<organism evidence="4 5">
    <name type="scientific">Actinoplanes octamycinicus</name>
    <dbReference type="NCBI Taxonomy" id="135948"/>
    <lineage>
        <taxon>Bacteria</taxon>
        <taxon>Bacillati</taxon>
        <taxon>Actinomycetota</taxon>
        <taxon>Actinomycetes</taxon>
        <taxon>Micromonosporales</taxon>
        <taxon>Micromonosporaceae</taxon>
        <taxon>Actinoplanes</taxon>
    </lineage>
</organism>
<feature type="domain" description="DUF3152" evidence="3">
    <location>
        <begin position="101"/>
        <end position="276"/>
    </location>
</feature>
<dbReference type="Pfam" id="PF11350">
    <property type="entry name" value="DUF3152"/>
    <property type="match status" value="1"/>
</dbReference>
<reference evidence="4 5" key="1">
    <citation type="submission" date="2020-08" db="EMBL/GenBank/DDBJ databases">
        <title>Sequencing the genomes of 1000 actinobacteria strains.</title>
        <authorList>
            <person name="Klenk H.-P."/>
        </authorList>
    </citation>
    <scope>NUCLEOTIDE SEQUENCE [LARGE SCALE GENOMIC DNA]</scope>
    <source>
        <strain evidence="4 5">DSM 45809</strain>
    </source>
</reference>
<dbReference type="RefSeq" id="WP_185039366.1">
    <property type="nucleotide sequence ID" value="NZ_BAABFG010000005.1"/>
</dbReference>
<evidence type="ECO:0000313" key="5">
    <source>
        <dbReference type="Proteomes" id="UP000546162"/>
    </source>
</evidence>
<proteinExistence type="predicted"/>
<evidence type="ECO:0000256" key="1">
    <source>
        <dbReference type="SAM" id="MobiDB-lite"/>
    </source>
</evidence>
<keyword evidence="2" id="KW-0472">Membrane</keyword>
<protein>
    <recommendedName>
        <fullName evidence="3">DUF3152 domain-containing protein</fullName>
    </recommendedName>
</protein>
<feature type="transmembrane region" description="Helical" evidence="2">
    <location>
        <begin position="24"/>
        <end position="43"/>
    </location>
</feature>
<feature type="region of interest" description="Disordered" evidence="1">
    <location>
        <begin position="49"/>
        <end position="89"/>
    </location>
</feature>
<feature type="compositionally biased region" description="Low complexity" evidence="1">
    <location>
        <begin position="63"/>
        <end position="83"/>
    </location>
</feature>
<keyword evidence="5" id="KW-1185">Reference proteome</keyword>
<dbReference type="AlphaFoldDB" id="A0A7W7M6J4"/>
<feature type="compositionally biased region" description="Pro residues" evidence="1">
    <location>
        <begin position="50"/>
        <end position="62"/>
    </location>
</feature>
<comment type="caution">
    <text evidence="4">The sequence shown here is derived from an EMBL/GenBank/DDBJ whole genome shotgun (WGS) entry which is preliminary data.</text>
</comment>
<sequence length="297" mass="31262">MIAPVASVLEPETPPPADDRWRQWWLALFAVTMVLLTVVTMVVRAAASPDPAPVAATPPAPSSSPSVSPSASSPILEATSAPASPTPTSPLVDPKILQISGAVPAHGSGTFQYAVKRGPILGGKGPVRRFRVAVEKGSGEDPEAFAAQVVSTLGDPRSWVGNGTLRLQMAGAGEKADFTVYLATRDTAGRMCQRGGTNIRIGGVPYTSCRATGQAIINLDRYRKSSKPYLNAKVPLATYRNYVINHEVGHELGHHHEGCPKPGGPAPVMVQQTLTTRGCAPYAWPRLNNKPLAGPAL</sequence>
<keyword evidence="2" id="KW-1133">Transmembrane helix</keyword>
<accession>A0A7W7M6J4</accession>
<dbReference type="SUPFAM" id="SSF55486">
    <property type="entry name" value="Metalloproteases ('zincins'), catalytic domain"/>
    <property type="match status" value="1"/>
</dbReference>
<evidence type="ECO:0000313" key="4">
    <source>
        <dbReference type="EMBL" id="MBB4738766.1"/>
    </source>
</evidence>
<evidence type="ECO:0000256" key="2">
    <source>
        <dbReference type="SAM" id="Phobius"/>
    </source>
</evidence>
<dbReference type="Proteomes" id="UP000546162">
    <property type="component" value="Unassembled WGS sequence"/>
</dbReference>
<dbReference type="InterPro" id="IPR022603">
    <property type="entry name" value="DUF3152"/>
</dbReference>
<name>A0A7W7M6J4_9ACTN</name>
<dbReference type="EMBL" id="JACHNB010000001">
    <property type="protein sequence ID" value="MBB4738766.1"/>
    <property type="molecule type" value="Genomic_DNA"/>
</dbReference>
<keyword evidence="2" id="KW-0812">Transmembrane</keyword>
<evidence type="ECO:0000259" key="3">
    <source>
        <dbReference type="Pfam" id="PF11350"/>
    </source>
</evidence>